<dbReference type="InterPro" id="IPR036424">
    <property type="entry name" value="UPP_synth-like_sf"/>
</dbReference>
<dbReference type="GO" id="GO:0045547">
    <property type="term" value="F:ditrans,polycis-polyprenyl diphosphate synthase [(2E,6E)-farnesyl diphosphate specific] activity"/>
    <property type="evidence" value="ECO:0007669"/>
    <property type="project" value="TreeGrafter"/>
</dbReference>
<comment type="similarity">
    <text evidence="2">Belongs to the UPP synthase family.</text>
</comment>
<evidence type="ECO:0000256" key="2">
    <source>
        <dbReference type="RuleBase" id="RU363018"/>
    </source>
</evidence>
<evidence type="ECO:0000256" key="1">
    <source>
        <dbReference type="ARBA" id="ARBA00022679"/>
    </source>
</evidence>
<dbReference type="AlphaFoldDB" id="A0A8J4QHU7"/>
<sequence length="312" mass="35252">SSSPQEAHLVFLGDLVLIQGSIMKKDGRSRIKFIFENFVTFLRKCTFCVLSVGPIPEHIAYIMDGNRRYAKKQNLIEGTGHRVGFLALMSMLKYCYEMGVRYVTIYAFSIDNFKRRPEEVQSLMDLMQEKIEGLMEEESIVNRYGVRVHFLGNLKLLSEPVRLAAERAMVATANNSKAVLSICVAYNSTNEIVHAVEKACEEKWEEISLLNASGSGYGLIGLECIEKDERENLIKLIDIEKHIVHTVTLGGYLPVGQQYDDALIGTKEIIALMYILVWHAMMCCIGNKLCNLDVGTLRKRTMFTMKSCIEAS</sequence>
<keyword evidence="4" id="KW-1185">Reference proteome</keyword>
<organism evidence="3 4">
    <name type="scientific">Castanea mollissima</name>
    <name type="common">Chinese chestnut</name>
    <dbReference type="NCBI Taxonomy" id="60419"/>
    <lineage>
        <taxon>Eukaryota</taxon>
        <taxon>Viridiplantae</taxon>
        <taxon>Streptophyta</taxon>
        <taxon>Embryophyta</taxon>
        <taxon>Tracheophyta</taxon>
        <taxon>Spermatophyta</taxon>
        <taxon>Magnoliopsida</taxon>
        <taxon>eudicotyledons</taxon>
        <taxon>Gunneridae</taxon>
        <taxon>Pentapetalae</taxon>
        <taxon>rosids</taxon>
        <taxon>fabids</taxon>
        <taxon>Fagales</taxon>
        <taxon>Fagaceae</taxon>
        <taxon>Castanea</taxon>
    </lineage>
</organism>
<accession>A0A8J4QHU7</accession>
<name>A0A8J4QHU7_9ROSI</name>
<dbReference type="InterPro" id="IPR001441">
    <property type="entry name" value="UPP_synth-like"/>
</dbReference>
<dbReference type="PANTHER" id="PTHR10291:SF18">
    <property type="entry name" value="DEHYDRODOLICHYL DIPHOSPHATE SYNTHASE CPT3"/>
    <property type="match status" value="1"/>
</dbReference>
<dbReference type="NCBIfam" id="TIGR00055">
    <property type="entry name" value="uppS"/>
    <property type="match status" value="1"/>
</dbReference>
<dbReference type="GO" id="GO:0005783">
    <property type="term" value="C:endoplasmic reticulum"/>
    <property type="evidence" value="ECO:0007669"/>
    <property type="project" value="TreeGrafter"/>
</dbReference>
<reference evidence="3" key="1">
    <citation type="submission" date="2020-03" db="EMBL/GenBank/DDBJ databases">
        <title>Castanea mollissima Vanexum genome sequencing.</title>
        <authorList>
            <person name="Staton M."/>
        </authorList>
    </citation>
    <scope>NUCLEOTIDE SEQUENCE</scope>
    <source>
        <tissue evidence="3">Leaf</tissue>
    </source>
</reference>
<feature type="non-terminal residue" evidence="3">
    <location>
        <position position="312"/>
    </location>
</feature>
<evidence type="ECO:0000313" key="4">
    <source>
        <dbReference type="Proteomes" id="UP000737018"/>
    </source>
</evidence>
<keyword evidence="1 2" id="KW-0808">Transferase</keyword>
<dbReference type="Pfam" id="PF01255">
    <property type="entry name" value="Prenyltransf"/>
    <property type="match status" value="1"/>
</dbReference>
<dbReference type="GO" id="GO:0016094">
    <property type="term" value="P:polyprenol biosynthetic process"/>
    <property type="evidence" value="ECO:0007669"/>
    <property type="project" value="TreeGrafter"/>
</dbReference>
<dbReference type="PANTHER" id="PTHR10291">
    <property type="entry name" value="DEHYDRODOLICHYL DIPHOSPHATE SYNTHASE FAMILY MEMBER"/>
    <property type="match status" value="1"/>
</dbReference>
<dbReference type="EMBL" id="JRKL02010293">
    <property type="protein sequence ID" value="KAF3946039.1"/>
    <property type="molecule type" value="Genomic_DNA"/>
</dbReference>
<dbReference type="CDD" id="cd00475">
    <property type="entry name" value="Cis_IPPS"/>
    <property type="match status" value="1"/>
</dbReference>
<evidence type="ECO:0000313" key="3">
    <source>
        <dbReference type="EMBL" id="KAF3946039.1"/>
    </source>
</evidence>
<dbReference type="Proteomes" id="UP000737018">
    <property type="component" value="Unassembled WGS sequence"/>
</dbReference>
<dbReference type="OrthoDB" id="4173905at2759"/>
<dbReference type="SUPFAM" id="SSF64005">
    <property type="entry name" value="Undecaprenyl diphosphate synthase"/>
    <property type="match status" value="1"/>
</dbReference>
<protein>
    <recommendedName>
        <fullName evidence="2">Alkyl transferase</fullName>
        <ecNumber evidence="2">2.5.1.-</ecNumber>
    </recommendedName>
</protein>
<comment type="caution">
    <text evidence="3">The sequence shown here is derived from an EMBL/GenBank/DDBJ whole genome shotgun (WGS) entry which is preliminary data.</text>
</comment>
<dbReference type="EC" id="2.5.1.-" evidence="2"/>
<gene>
    <name evidence="3" type="ORF">CMV_027649</name>
</gene>
<dbReference type="Gene3D" id="3.40.1180.10">
    <property type="entry name" value="Decaprenyl diphosphate synthase-like"/>
    <property type="match status" value="1"/>
</dbReference>
<proteinExistence type="inferred from homology"/>